<gene>
    <name evidence="1" type="ORF">APZ42_017558</name>
</gene>
<dbReference type="Proteomes" id="UP000076858">
    <property type="component" value="Unassembled WGS sequence"/>
</dbReference>
<dbReference type="PROSITE" id="PS50940">
    <property type="entry name" value="CHIT_BIND_II"/>
    <property type="match status" value="3"/>
</dbReference>
<dbReference type="EMBL" id="LRGB01000687">
    <property type="protein sequence ID" value="KZS16931.1"/>
    <property type="molecule type" value="Genomic_DNA"/>
</dbReference>
<sequence>MAKYFIAFLLVVSSVYGQQPESDCPEKNGVFADSLQCDRYYECENFVLSEKLCDDGLVFADLGANSGIGGRCDFPFNVDCTGRAELQPANATANCPRQNGYFAHSDPTICNQFFFCSSGQANLITCPDGLVFNPNTGTCSWPGEANRVGCQSKDVVAFDCPARVLEAEPTGPQFIDPLYADPTDCQYFYVCIGGKEPRRNGCTTGLVFNDLTKRCDRPRNVPDCVDWYKTSEGDLLEPDVLEEEIVPAPKRTNIAGRS</sequence>
<evidence type="ECO:0000313" key="1">
    <source>
        <dbReference type="EMBL" id="KZS16931.1"/>
    </source>
</evidence>
<dbReference type="PANTHER" id="PTHR23301">
    <property type="entry name" value="CHITIN BINDING PERITROPHIN-A"/>
    <property type="match status" value="1"/>
</dbReference>
<keyword evidence="2" id="KW-1185">Reference proteome</keyword>
<dbReference type="GO" id="GO:0008061">
    <property type="term" value="F:chitin binding"/>
    <property type="evidence" value="ECO:0007669"/>
    <property type="project" value="UniProtKB-KW"/>
</dbReference>
<proteinExistence type="predicted"/>
<dbReference type="OrthoDB" id="439917at2759"/>
<organism evidence="1 2">
    <name type="scientific">Daphnia magna</name>
    <dbReference type="NCBI Taxonomy" id="35525"/>
    <lineage>
        <taxon>Eukaryota</taxon>
        <taxon>Metazoa</taxon>
        <taxon>Ecdysozoa</taxon>
        <taxon>Arthropoda</taxon>
        <taxon>Crustacea</taxon>
        <taxon>Branchiopoda</taxon>
        <taxon>Diplostraca</taxon>
        <taxon>Cladocera</taxon>
        <taxon>Anomopoda</taxon>
        <taxon>Daphniidae</taxon>
        <taxon>Daphnia</taxon>
    </lineage>
</organism>
<dbReference type="STRING" id="35525.A0A164ZY01"/>
<dbReference type="AlphaFoldDB" id="A0A164ZY01"/>
<dbReference type="Gene3D" id="2.170.140.10">
    <property type="entry name" value="Chitin binding domain"/>
    <property type="match status" value="3"/>
</dbReference>
<dbReference type="Pfam" id="PF01607">
    <property type="entry name" value="CBM_14"/>
    <property type="match status" value="3"/>
</dbReference>
<dbReference type="SUPFAM" id="SSF57625">
    <property type="entry name" value="Invertebrate chitin-binding proteins"/>
    <property type="match status" value="3"/>
</dbReference>
<dbReference type="InterPro" id="IPR036508">
    <property type="entry name" value="Chitin-bd_dom_sf"/>
</dbReference>
<dbReference type="InterPro" id="IPR002557">
    <property type="entry name" value="Chitin-bd_dom"/>
</dbReference>
<accession>A0A164ZY01</accession>
<dbReference type="GO" id="GO:0005576">
    <property type="term" value="C:extracellular region"/>
    <property type="evidence" value="ECO:0007669"/>
    <property type="project" value="InterPro"/>
</dbReference>
<name>A0A164ZY01_9CRUS</name>
<dbReference type="SMART" id="SM00494">
    <property type="entry name" value="ChtBD2"/>
    <property type="match status" value="3"/>
</dbReference>
<dbReference type="PANTHER" id="PTHR23301:SF104">
    <property type="entry name" value="BCDNA.GH02976"/>
    <property type="match status" value="1"/>
</dbReference>
<evidence type="ECO:0000313" key="2">
    <source>
        <dbReference type="Proteomes" id="UP000076858"/>
    </source>
</evidence>
<dbReference type="InterPro" id="IPR051940">
    <property type="entry name" value="Chitin_bind-dev_reg"/>
</dbReference>
<protein>
    <submittedName>
        <fullName evidence="1">Chitin binding peritrophin-A</fullName>
    </submittedName>
</protein>
<comment type="caution">
    <text evidence="1">The sequence shown here is derived from an EMBL/GenBank/DDBJ whole genome shotgun (WGS) entry which is preliminary data.</text>
</comment>
<reference evidence="1 2" key="1">
    <citation type="submission" date="2016-03" db="EMBL/GenBank/DDBJ databases">
        <title>EvidentialGene: Evidence-directed Construction of Genes on Genomes.</title>
        <authorList>
            <person name="Gilbert D.G."/>
            <person name="Choi J.-H."/>
            <person name="Mockaitis K."/>
            <person name="Colbourne J."/>
            <person name="Pfrender M."/>
        </authorList>
    </citation>
    <scope>NUCLEOTIDE SEQUENCE [LARGE SCALE GENOMIC DNA]</scope>
    <source>
        <strain evidence="1 2">Xinb3</strain>
        <tissue evidence="1">Complete organism</tissue>
    </source>
</reference>